<comment type="caution">
    <text evidence="1">The sequence shown here is derived from an EMBL/GenBank/DDBJ whole genome shotgun (WGS) entry which is preliminary data.</text>
</comment>
<sequence>MHRKLRVATDEFGGAEHHGDSVRKRRISLLDIGLDSNFDAAMSFIQSTLSNINIHYGEPVVDIDFVRTRDPETVLTAFTASCDVLHVMAHGDYVAASPTFSSSDEKTNISLEQLGEAAAERGRGISTGAILADGCKTGTGAWQKAVSDCLHGDVTYIGTSAQVGWYESTVFCSAFYSALLRNKGKGITPAEQAQDAAKRAQEAYTMLTDRSCPYKVMTLSPSRWAKRAFGLAV</sequence>
<dbReference type="EMBL" id="BONU01000013">
    <property type="protein sequence ID" value="GIG73959.1"/>
    <property type="molecule type" value="Genomic_DNA"/>
</dbReference>
<dbReference type="Proteomes" id="UP000653674">
    <property type="component" value="Unassembled WGS sequence"/>
</dbReference>
<accession>A0A8J3LUA5</accession>
<gene>
    <name evidence="1" type="ORF">Pfl04_23630</name>
</gene>
<keyword evidence="2" id="KW-1185">Reference proteome</keyword>
<evidence type="ECO:0000313" key="2">
    <source>
        <dbReference type="Proteomes" id="UP000653674"/>
    </source>
</evidence>
<organism evidence="1 2">
    <name type="scientific">Planosporangium flavigriseum</name>
    <dbReference type="NCBI Taxonomy" id="373681"/>
    <lineage>
        <taxon>Bacteria</taxon>
        <taxon>Bacillati</taxon>
        <taxon>Actinomycetota</taxon>
        <taxon>Actinomycetes</taxon>
        <taxon>Micromonosporales</taxon>
        <taxon>Micromonosporaceae</taxon>
        <taxon>Planosporangium</taxon>
    </lineage>
</organism>
<reference evidence="1" key="1">
    <citation type="submission" date="2021-01" db="EMBL/GenBank/DDBJ databases">
        <title>Whole genome shotgun sequence of Planosporangium flavigriseum NBRC 105377.</title>
        <authorList>
            <person name="Komaki H."/>
            <person name="Tamura T."/>
        </authorList>
    </citation>
    <scope>NUCLEOTIDE SEQUENCE</scope>
    <source>
        <strain evidence="1">NBRC 105377</strain>
    </source>
</reference>
<proteinExistence type="predicted"/>
<protein>
    <submittedName>
        <fullName evidence="1">Uncharacterized protein</fullName>
    </submittedName>
</protein>
<dbReference type="AlphaFoldDB" id="A0A8J3LUA5"/>
<name>A0A8J3LUA5_9ACTN</name>
<evidence type="ECO:0000313" key="1">
    <source>
        <dbReference type="EMBL" id="GIG73959.1"/>
    </source>
</evidence>